<organism evidence="5 6">
    <name type="scientific">Simiaoa sunii</name>
    <dbReference type="NCBI Taxonomy" id="2763672"/>
    <lineage>
        <taxon>Bacteria</taxon>
        <taxon>Bacillati</taxon>
        <taxon>Bacillota</taxon>
        <taxon>Clostridia</taxon>
        <taxon>Lachnospirales</taxon>
        <taxon>Lachnospiraceae</taxon>
        <taxon>Simiaoa</taxon>
    </lineage>
</organism>
<keyword evidence="3" id="KW-0812">Transmembrane</keyword>
<feature type="transmembrane region" description="Helical" evidence="3">
    <location>
        <begin position="6"/>
        <end position="26"/>
    </location>
</feature>
<feature type="domain" description="Calcineurin-like phosphoesterase" evidence="4">
    <location>
        <begin position="49"/>
        <end position="225"/>
    </location>
</feature>
<proteinExistence type="predicted"/>
<name>A0A7G9FRN5_9FIRM</name>
<gene>
    <name evidence="5" type="ORF">H9Q77_08695</name>
</gene>
<evidence type="ECO:0000313" key="6">
    <source>
        <dbReference type="Proteomes" id="UP000515981"/>
    </source>
</evidence>
<dbReference type="Gene3D" id="3.60.21.10">
    <property type="match status" value="1"/>
</dbReference>
<keyword evidence="3" id="KW-1133">Transmembrane helix</keyword>
<evidence type="ECO:0000313" key="5">
    <source>
        <dbReference type="EMBL" id="QNM01217.1"/>
    </source>
</evidence>
<accession>A0A7G9FRN5</accession>
<evidence type="ECO:0000256" key="3">
    <source>
        <dbReference type="SAM" id="Phobius"/>
    </source>
</evidence>
<dbReference type="GO" id="GO:0009245">
    <property type="term" value="P:lipid A biosynthetic process"/>
    <property type="evidence" value="ECO:0007669"/>
    <property type="project" value="TreeGrafter"/>
</dbReference>
<dbReference type="GO" id="GO:0008758">
    <property type="term" value="F:UDP-2,3-diacylglucosamine hydrolase activity"/>
    <property type="evidence" value="ECO:0007669"/>
    <property type="project" value="TreeGrafter"/>
</dbReference>
<dbReference type="KEGG" id="ssun:H9Q77_08695"/>
<keyword evidence="1" id="KW-0479">Metal-binding</keyword>
<dbReference type="SUPFAM" id="SSF56300">
    <property type="entry name" value="Metallo-dependent phosphatases"/>
    <property type="match status" value="1"/>
</dbReference>
<dbReference type="Proteomes" id="UP000515981">
    <property type="component" value="Chromosome"/>
</dbReference>
<keyword evidence="6" id="KW-1185">Reference proteome</keyword>
<dbReference type="GO" id="GO:0016020">
    <property type="term" value="C:membrane"/>
    <property type="evidence" value="ECO:0007669"/>
    <property type="project" value="GOC"/>
</dbReference>
<reference evidence="5 6" key="1">
    <citation type="submission" date="2020-08" db="EMBL/GenBank/DDBJ databases">
        <authorList>
            <person name="Liu C."/>
            <person name="Sun Q."/>
        </authorList>
    </citation>
    <scope>NUCLEOTIDE SEQUENCE [LARGE SCALE GENOMIC DNA]</scope>
    <source>
        <strain evidence="5 6">NSJ-8</strain>
    </source>
</reference>
<keyword evidence="2" id="KW-0378">Hydrolase</keyword>
<sequence length="292" mass="33272">MGAKELDVVITVIAVILVIMLWIMLYDSNRFVVRHYPLRDQRIKKSVKAVVLADLHNKRYGKENERLLQAIDEIGPDMILIAGDMLTAKPKATLDVAVGFLTELAKKYPVYYGNGNHEHRLKLYPENYGDMAGRYEEALTKIGIHRLVNEHKDLPEYGIRIYGSEIDRLYYKRFGIQPMDPEYLPGILGQPSEEYFNILIAHDPDYFPKYADWGADLVLSGHVHGGMVRVPFWGKGVVSPNVRLFPKYDGGEFTIGKSRMLLSRGLGMHTIPIRLFNPGEILEVELMPDEGK</sequence>
<dbReference type="InterPro" id="IPR004843">
    <property type="entry name" value="Calcineurin-like_PHP"/>
</dbReference>
<evidence type="ECO:0000256" key="2">
    <source>
        <dbReference type="ARBA" id="ARBA00022801"/>
    </source>
</evidence>
<dbReference type="PANTHER" id="PTHR31302">
    <property type="entry name" value="TRANSMEMBRANE PROTEIN WITH METALLOPHOSPHOESTERASE DOMAIN-RELATED"/>
    <property type="match status" value="1"/>
</dbReference>
<dbReference type="EMBL" id="CP060633">
    <property type="protein sequence ID" value="QNM01217.1"/>
    <property type="molecule type" value="Genomic_DNA"/>
</dbReference>
<dbReference type="AlphaFoldDB" id="A0A7G9FRN5"/>
<dbReference type="PANTHER" id="PTHR31302:SF31">
    <property type="entry name" value="PHOSPHODIESTERASE YAEI"/>
    <property type="match status" value="1"/>
</dbReference>
<dbReference type="InterPro" id="IPR051158">
    <property type="entry name" value="Metallophosphoesterase_sf"/>
</dbReference>
<dbReference type="GO" id="GO:0046872">
    <property type="term" value="F:metal ion binding"/>
    <property type="evidence" value="ECO:0007669"/>
    <property type="project" value="UniProtKB-KW"/>
</dbReference>
<keyword evidence="3" id="KW-0472">Membrane</keyword>
<evidence type="ECO:0000256" key="1">
    <source>
        <dbReference type="ARBA" id="ARBA00022723"/>
    </source>
</evidence>
<protein>
    <submittedName>
        <fullName evidence="5">Metallophosphoesterase</fullName>
    </submittedName>
</protein>
<dbReference type="Pfam" id="PF00149">
    <property type="entry name" value="Metallophos"/>
    <property type="match status" value="1"/>
</dbReference>
<dbReference type="InterPro" id="IPR029052">
    <property type="entry name" value="Metallo-depent_PP-like"/>
</dbReference>
<evidence type="ECO:0000259" key="4">
    <source>
        <dbReference type="Pfam" id="PF00149"/>
    </source>
</evidence>